<dbReference type="RefSeq" id="WP_380047552.1">
    <property type="nucleotide sequence ID" value="NZ_JBHLTC010000018.1"/>
</dbReference>
<protein>
    <submittedName>
        <fullName evidence="3">Heavy-metal-associated domain-containing protein</fullName>
    </submittedName>
</protein>
<evidence type="ECO:0000313" key="4">
    <source>
        <dbReference type="Proteomes" id="UP001589890"/>
    </source>
</evidence>
<dbReference type="InterPro" id="IPR036163">
    <property type="entry name" value="HMA_dom_sf"/>
</dbReference>
<dbReference type="PROSITE" id="PS50846">
    <property type="entry name" value="HMA_2"/>
    <property type="match status" value="1"/>
</dbReference>
<dbReference type="SUPFAM" id="SSF55008">
    <property type="entry name" value="HMA, heavy metal-associated domain"/>
    <property type="match status" value="1"/>
</dbReference>
<evidence type="ECO:0000259" key="2">
    <source>
        <dbReference type="PROSITE" id="PS50846"/>
    </source>
</evidence>
<evidence type="ECO:0000256" key="1">
    <source>
        <dbReference type="ARBA" id="ARBA00022723"/>
    </source>
</evidence>
<dbReference type="CDD" id="cd00371">
    <property type="entry name" value="HMA"/>
    <property type="match status" value="1"/>
</dbReference>
<keyword evidence="1" id="KW-0479">Metal-binding</keyword>
<evidence type="ECO:0000313" key="3">
    <source>
        <dbReference type="EMBL" id="MFC0625289.1"/>
    </source>
</evidence>
<organism evidence="3 4">
    <name type="scientific">Kribbella deserti</name>
    <dbReference type="NCBI Taxonomy" id="1926257"/>
    <lineage>
        <taxon>Bacteria</taxon>
        <taxon>Bacillati</taxon>
        <taxon>Actinomycetota</taxon>
        <taxon>Actinomycetes</taxon>
        <taxon>Propionibacteriales</taxon>
        <taxon>Kribbellaceae</taxon>
        <taxon>Kribbella</taxon>
    </lineage>
</organism>
<dbReference type="InterPro" id="IPR006121">
    <property type="entry name" value="HMA_dom"/>
</dbReference>
<name>A0ABV6QKX3_9ACTN</name>
<dbReference type="PROSITE" id="PS01047">
    <property type="entry name" value="HMA_1"/>
    <property type="match status" value="1"/>
</dbReference>
<feature type="domain" description="HMA" evidence="2">
    <location>
        <begin position="1"/>
        <end position="63"/>
    </location>
</feature>
<comment type="caution">
    <text evidence="3">The sequence shown here is derived from an EMBL/GenBank/DDBJ whole genome shotgun (WGS) entry which is preliminary data.</text>
</comment>
<proteinExistence type="predicted"/>
<accession>A0ABV6QKX3</accession>
<dbReference type="InterPro" id="IPR017969">
    <property type="entry name" value="Heavy-metal-associated_CS"/>
</dbReference>
<dbReference type="Proteomes" id="UP001589890">
    <property type="component" value="Unassembled WGS sequence"/>
</dbReference>
<sequence>MIAVEGMTCRNCVALISDELMTLPTVSAISVNLDTGAVEVSADAALDIEDLHQAIRQAGYIPNPTA</sequence>
<dbReference type="Pfam" id="PF00403">
    <property type="entry name" value="HMA"/>
    <property type="match status" value="1"/>
</dbReference>
<dbReference type="EMBL" id="JBHLTC010000018">
    <property type="protein sequence ID" value="MFC0625289.1"/>
    <property type="molecule type" value="Genomic_DNA"/>
</dbReference>
<gene>
    <name evidence="3" type="ORF">ACFFGN_14515</name>
</gene>
<keyword evidence="4" id="KW-1185">Reference proteome</keyword>
<dbReference type="Gene3D" id="3.30.70.100">
    <property type="match status" value="1"/>
</dbReference>
<reference evidence="3 4" key="1">
    <citation type="submission" date="2024-09" db="EMBL/GenBank/DDBJ databases">
        <authorList>
            <person name="Sun Q."/>
            <person name="Mori K."/>
        </authorList>
    </citation>
    <scope>NUCLEOTIDE SEQUENCE [LARGE SCALE GENOMIC DNA]</scope>
    <source>
        <strain evidence="3 4">CGMCC 1.15906</strain>
    </source>
</reference>